<evidence type="ECO:0000256" key="1">
    <source>
        <dbReference type="SAM" id="MobiDB-lite"/>
    </source>
</evidence>
<proteinExistence type="predicted"/>
<dbReference type="EMBL" id="GBRH01208846">
    <property type="protein sequence ID" value="JAD89049.1"/>
    <property type="molecule type" value="Transcribed_RNA"/>
</dbReference>
<protein>
    <submittedName>
        <fullName evidence="2">Uncharacterized protein</fullName>
    </submittedName>
</protein>
<name>A0A0A9DKD3_ARUDO</name>
<feature type="region of interest" description="Disordered" evidence="1">
    <location>
        <begin position="1"/>
        <end position="30"/>
    </location>
</feature>
<reference evidence="2" key="1">
    <citation type="submission" date="2014-09" db="EMBL/GenBank/DDBJ databases">
        <authorList>
            <person name="Magalhaes I.L.F."/>
            <person name="Oliveira U."/>
            <person name="Santos F.R."/>
            <person name="Vidigal T.H.D.A."/>
            <person name="Brescovit A.D."/>
            <person name="Santos A.J."/>
        </authorList>
    </citation>
    <scope>NUCLEOTIDE SEQUENCE</scope>
    <source>
        <tissue evidence="2">Shoot tissue taken approximately 20 cm above the soil surface</tissue>
    </source>
</reference>
<organism evidence="2">
    <name type="scientific">Arundo donax</name>
    <name type="common">Giant reed</name>
    <name type="synonym">Donax arundinaceus</name>
    <dbReference type="NCBI Taxonomy" id="35708"/>
    <lineage>
        <taxon>Eukaryota</taxon>
        <taxon>Viridiplantae</taxon>
        <taxon>Streptophyta</taxon>
        <taxon>Embryophyta</taxon>
        <taxon>Tracheophyta</taxon>
        <taxon>Spermatophyta</taxon>
        <taxon>Magnoliopsida</taxon>
        <taxon>Liliopsida</taxon>
        <taxon>Poales</taxon>
        <taxon>Poaceae</taxon>
        <taxon>PACMAD clade</taxon>
        <taxon>Arundinoideae</taxon>
        <taxon>Arundineae</taxon>
        <taxon>Arundo</taxon>
    </lineage>
</organism>
<sequence length="112" mass="11880">MTPTSTQAGNNPDSLRPPPRRRGIQVPQAGCPWTRPVSGLPCRIDAAPVTLADLLCLLHGSPFAALLISIYLTGSDLMLVRVPSSGEVVTVMLRERGSTRWDAQVGEATTSG</sequence>
<evidence type="ECO:0000313" key="2">
    <source>
        <dbReference type="EMBL" id="JAD89049.1"/>
    </source>
</evidence>
<dbReference type="AlphaFoldDB" id="A0A0A9DKD3"/>
<reference evidence="2" key="2">
    <citation type="journal article" date="2015" name="Data Brief">
        <title>Shoot transcriptome of the giant reed, Arundo donax.</title>
        <authorList>
            <person name="Barrero R.A."/>
            <person name="Guerrero F.D."/>
            <person name="Moolhuijzen P."/>
            <person name="Goolsby J.A."/>
            <person name="Tidwell J."/>
            <person name="Bellgard S.E."/>
            <person name="Bellgard M.I."/>
        </authorList>
    </citation>
    <scope>NUCLEOTIDE SEQUENCE</scope>
    <source>
        <tissue evidence="2">Shoot tissue taken approximately 20 cm above the soil surface</tissue>
    </source>
</reference>
<feature type="compositionally biased region" description="Polar residues" evidence="1">
    <location>
        <begin position="1"/>
        <end position="13"/>
    </location>
</feature>
<accession>A0A0A9DKD3</accession>